<dbReference type="EMBL" id="EU197055">
    <property type="protein sequence ID" value="ABY63022.1"/>
    <property type="molecule type" value="Genomic_DNA"/>
</dbReference>
<protein>
    <submittedName>
        <fullName evidence="2">Uncharacterized protein</fullName>
    </submittedName>
</protein>
<sequence length="91" mass="10315">MNTPASTCSIGVVTQEVYSDFDMTRVLRELKEAMRKGNQSRTFHRNDDPASDKAGELHPMQAARLAYNGWTVERSFSAYTVSGWAIRDKEE</sequence>
<reference evidence="2 3" key="1">
    <citation type="journal article" date="2008" name="Virology">
        <title>Characterization of Pseudomonas chlororaphis myovirus 201varphi2-1 via genomic sequencing, mass spectrometry, and electron microscopy.</title>
        <authorList>
            <person name="Thomas J.A."/>
            <person name="Rolando M.R."/>
            <person name="Carroll C.A."/>
            <person name="Shen P.S."/>
            <person name="Belnap D.M."/>
            <person name="Weintraub S.T."/>
            <person name="Serwer P."/>
            <person name="Hardies S.C."/>
        </authorList>
    </citation>
    <scope>NUCLEOTIDE SEQUENCE</scope>
</reference>
<evidence type="ECO:0000256" key="1">
    <source>
        <dbReference type="SAM" id="MobiDB-lite"/>
    </source>
</evidence>
<feature type="compositionally biased region" description="Basic and acidic residues" evidence="1">
    <location>
        <begin position="44"/>
        <end position="56"/>
    </location>
</feature>
<name>B3FJ55_BP201</name>
<dbReference type="Proteomes" id="UP000002421">
    <property type="component" value="Segment"/>
</dbReference>
<evidence type="ECO:0000313" key="3">
    <source>
        <dbReference type="Proteomes" id="UP000002421"/>
    </source>
</evidence>
<accession>B3FJ55</accession>
<gene>
    <name evidence="2" type="ORF">201phi2-1p192</name>
</gene>
<evidence type="ECO:0000313" key="2">
    <source>
        <dbReference type="EMBL" id="ABY63022.1"/>
    </source>
</evidence>
<proteinExistence type="predicted"/>
<feature type="region of interest" description="Disordered" evidence="1">
    <location>
        <begin position="35"/>
        <end position="56"/>
    </location>
</feature>
<organism evidence="2 3">
    <name type="scientific">Pseudomonas phage 201phi2-1</name>
    <name type="common">Pseudomonas chlororaphis phage 201phi2-1</name>
    <dbReference type="NCBI Taxonomy" id="198110"/>
    <lineage>
        <taxon>Viruses</taxon>
        <taxon>Duplodnaviria</taxon>
        <taxon>Heunggongvirae</taxon>
        <taxon>Uroviricota</taxon>
        <taxon>Caudoviricetes</taxon>
        <taxon>Chimalliviridae</taxon>
        <taxon>Serwervirus</taxon>
        <taxon>Serwervirus 201phi21</taxon>
    </lineage>
</organism>
<keyword evidence="3" id="KW-1185">Reference proteome</keyword>
<dbReference type="RefSeq" id="YP_001956916.1">
    <property type="nucleotide sequence ID" value="NC_010821.1"/>
</dbReference>
<dbReference type="KEGG" id="vg:6372650"/>
<organismHost>
    <name type="scientific">Pseudomonas chlororaphis</name>
    <dbReference type="NCBI Taxonomy" id="587753"/>
</organismHost>